<evidence type="ECO:0000313" key="3">
    <source>
        <dbReference type="Proteomes" id="UP000198677"/>
    </source>
</evidence>
<evidence type="ECO:0000256" key="1">
    <source>
        <dbReference type="SAM" id="MobiDB-lite"/>
    </source>
</evidence>
<protein>
    <submittedName>
        <fullName evidence="2">Triacylglycerol esterase/lipase EstA, alpha/beta hydrolase fold</fullName>
    </submittedName>
</protein>
<reference evidence="3" key="1">
    <citation type="submission" date="2016-10" db="EMBL/GenBank/DDBJ databases">
        <authorList>
            <person name="Varghese N."/>
            <person name="Submissions S."/>
        </authorList>
    </citation>
    <scope>NUCLEOTIDE SEQUENCE [LARGE SCALE GENOMIC DNA]</scope>
    <source>
        <strain evidence="3">DSM 44675</strain>
    </source>
</reference>
<keyword evidence="3" id="KW-1185">Reference proteome</keyword>
<feature type="compositionally biased region" description="Polar residues" evidence="1">
    <location>
        <begin position="45"/>
        <end position="56"/>
    </location>
</feature>
<feature type="region of interest" description="Disordered" evidence="1">
    <location>
        <begin position="45"/>
        <end position="68"/>
    </location>
</feature>
<proteinExistence type="predicted"/>
<dbReference type="GO" id="GO:0016042">
    <property type="term" value="P:lipid catabolic process"/>
    <property type="evidence" value="ECO:0007669"/>
    <property type="project" value="InterPro"/>
</dbReference>
<sequence>MMCVVNRIDSRPSGVGAGRRIVAIVSLTCAATVLPLAAADAQSSTTQGAGSISETPENPGPAQATHADAAAFARRHPGSAPPGSNDFSCKPSAAHPRPVVLAHGTDANAYSDWSAIAPALKSAGYCVFALNYGGKPGGDSFGTEDMRVSGQQTADFVQRVRAATGAEKVDLVGFSQGATVTRYFVNRLGGAAVVERWVGVASPSYGGVFYGLAPVLDGIPGGAEAIEAMLGQAVGQQIQGSPFLDALNEPADTVPGVSYTTIGTQYDEMIQPASNVALRGQGATNVSIQALCPQDRTGHMNMVYDPFTIGLVLRALDPGAPEPICAPVALGTGIPQMMYESNFGGSSDGS</sequence>
<evidence type="ECO:0000313" key="2">
    <source>
        <dbReference type="EMBL" id="SEL44279.1"/>
    </source>
</evidence>
<dbReference type="SUPFAM" id="SSF53474">
    <property type="entry name" value="alpha/beta-Hydrolases"/>
    <property type="match status" value="1"/>
</dbReference>
<dbReference type="PANTHER" id="PTHR32015">
    <property type="entry name" value="FASTING INDUCED LIPASE"/>
    <property type="match status" value="1"/>
</dbReference>
<dbReference type="EMBL" id="FOAW01000009">
    <property type="protein sequence ID" value="SEL44279.1"/>
    <property type="molecule type" value="Genomic_DNA"/>
</dbReference>
<keyword evidence="2" id="KW-0378">Hydrolase</keyword>
<dbReference type="PANTHER" id="PTHR32015:SF1">
    <property type="entry name" value="LIPASE"/>
    <property type="match status" value="1"/>
</dbReference>
<dbReference type="InterPro" id="IPR029058">
    <property type="entry name" value="AB_hydrolase_fold"/>
</dbReference>
<name>A0A1H7Q902_9NOCA</name>
<dbReference type="Proteomes" id="UP000198677">
    <property type="component" value="Unassembled WGS sequence"/>
</dbReference>
<dbReference type="Pfam" id="PF01674">
    <property type="entry name" value="Lipase_2"/>
    <property type="match status" value="1"/>
</dbReference>
<dbReference type="AlphaFoldDB" id="A0A1H7Q902"/>
<organism evidence="2 3">
    <name type="scientific">Rhodococcus maanshanensis</name>
    <dbReference type="NCBI Taxonomy" id="183556"/>
    <lineage>
        <taxon>Bacteria</taxon>
        <taxon>Bacillati</taxon>
        <taxon>Actinomycetota</taxon>
        <taxon>Actinomycetes</taxon>
        <taxon>Mycobacteriales</taxon>
        <taxon>Nocardiaceae</taxon>
        <taxon>Rhodococcus</taxon>
    </lineage>
</organism>
<dbReference type="InterPro" id="IPR002918">
    <property type="entry name" value="Lipase_EstA/Esterase_EstB"/>
</dbReference>
<gene>
    <name evidence="2" type="ORF">SAMN05444583_10977</name>
</gene>
<dbReference type="Gene3D" id="3.40.50.1820">
    <property type="entry name" value="alpha/beta hydrolase"/>
    <property type="match status" value="1"/>
</dbReference>
<dbReference type="GO" id="GO:0016298">
    <property type="term" value="F:lipase activity"/>
    <property type="evidence" value="ECO:0007669"/>
    <property type="project" value="TreeGrafter"/>
</dbReference>
<accession>A0A1H7Q902</accession>